<comment type="similarity">
    <text evidence="1">Belongs to the 'phage' integrase family.</text>
</comment>
<dbReference type="InterPro" id="IPR010998">
    <property type="entry name" value="Integrase_recombinase_N"/>
</dbReference>
<proteinExistence type="inferred from homology"/>
<gene>
    <name evidence="6" type="ORF">J0656_19505</name>
</gene>
<dbReference type="Gene3D" id="1.10.150.130">
    <property type="match status" value="1"/>
</dbReference>
<name>A0ABS3GBE4_9FLAO</name>
<sequence length="428" mass="49828">MKTSNSFSISFWLKKTAKKKNGQIPIYARIRFEGILADISVHRSTIEECWCPISGKIDHRAKGAQEINKYLDDIHAKLLECHRQLHSEGVPITSQAIKQRYLGKDKQFITLDDIFRYHRTHETSRLEKSTVKNYSATEKYLKRFTKKKFRTIDVNLPIIDYTFILEFEDYLRKCPPICKSQPLNNNGIMKHMERFKKLLGIAHKFGCIPQNPFNFYKMKFEEYDSDFLEEDELIRLASVKISENGIKLVRDVFLFACYTGLSYIEVKLLKQKDIVKGIDGEQWINVRRKKTKTPVRVPLLFQAKQILDKYSDYPNIINEHSLLPVYSNQKSNKHLKSIAKLGRINKHLTFHVARHTFATTITLMNNVPLETVSKLLGHTKLSTTQRYARVVEKKISKDMGRLKDLLNQKGQNSSVQNSDGFTPLRVVK</sequence>
<dbReference type="InterPro" id="IPR035386">
    <property type="entry name" value="Arm-DNA-bind_5"/>
</dbReference>
<dbReference type="InterPro" id="IPR050090">
    <property type="entry name" value="Tyrosine_recombinase_XerCD"/>
</dbReference>
<comment type="caution">
    <text evidence="6">The sequence shown here is derived from an EMBL/GenBank/DDBJ whole genome shotgun (WGS) entry which is preliminary data.</text>
</comment>
<dbReference type="Proteomes" id="UP000664044">
    <property type="component" value="Unassembled WGS sequence"/>
</dbReference>
<organism evidence="6 7">
    <name type="scientific">Flagellimonas aurea</name>
    <dbReference type="NCBI Taxonomy" id="2915619"/>
    <lineage>
        <taxon>Bacteria</taxon>
        <taxon>Pseudomonadati</taxon>
        <taxon>Bacteroidota</taxon>
        <taxon>Flavobacteriia</taxon>
        <taxon>Flavobacteriales</taxon>
        <taxon>Flavobacteriaceae</taxon>
        <taxon>Flagellimonas</taxon>
    </lineage>
</organism>
<evidence type="ECO:0000256" key="2">
    <source>
        <dbReference type="ARBA" id="ARBA00023125"/>
    </source>
</evidence>
<evidence type="ECO:0000256" key="1">
    <source>
        <dbReference type="ARBA" id="ARBA00008857"/>
    </source>
</evidence>
<feature type="compositionally biased region" description="Polar residues" evidence="4">
    <location>
        <begin position="408"/>
        <end position="420"/>
    </location>
</feature>
<dbReference type="InterPro" id="IPR011010">
    <property type="entry name" value="DNA_brk_join_enz"/>
</dbReference>
<evidence type="ECO:0000256" key="3">
    <source>
        <dbReference type="ARBA" id="ARBA00023172"/>
    </source>
</evidence>
<dbReference type="Pfam" id="PF17293">
    <property type="entry name" value="Arm-DNA-bind_5"/>
    <property type="match status" value="1"/>
</dbReference>
<dbReference type="RefSeq" id="WP_207036920.1">
    <property type="nucleotide sequence ID" value="NZ_JAFLNL010000018.1"/>
</dbReference>
<dbReference type="Gene3D" id="1.10.443.10">
    <property type="entry name" value="Intergrase catalytic core"/>
    <property type="match status" value="1"/>
</dbReference>
<dbReference type="Pfam" id="PF00589">
    <property type="entry name" value="Phage_integrase"/>
    <property type="match status" value="1"/>
</dbReference>
<dbReference type="PANTHER" id="PTHR30349:SF64">
    <property type="entry name" value="PROPHAGE INTEGRASE INTD-RELATED"/>
    <property type="match status" value="1"/>
</dbReference>
<evidence type="ECO:0000313" key="6">
    <source>
        <dbReference type="EMBL" id="MBO0356213.1"/>
    </source>
</evidence>
<dbReference type="Pfam" id="PF13102">
    <property type="entry name" value="Phage_int_SAM_5"/>
    <property type="match status" value="1"/>
</dbReference>
<evidence type="ECO:0000259" key="5">
    <source>
        <dbReference type="PROSITE" id="PS51898"/>
    </source>
</evidence>
<keyword evidence="3" id="KW-0233">DNA recombination</keyword>
<dbReference type="InterPro" id="IPR013762">
    <property type="entry name" value="Integrase-like_cat_sf"/>
</dbReference>
<dbReference type="EMBL" id="JAFLNL010000018">
    <property type="protein sequence ID" value="MBO0356213.1"/>
    <property type="molecule type" value="Genomic_DNA"/>
</dbReference>
<evidence type="ECO:0000313" key="7">
    <source>
        <dbReference type="Proteomes" id="UP000664044"/>
    </source>
</evidence>
<evidence type="ECO:0000256" key="4">
    <source>
        <dbReference type="SAM" id="MobiDB-lite"/>
    </source>
</evidence>
<keyword evidence="2" id="KW-0238">DNA-binding</keyword>
<dbReference type="SUPFAM" id="SSF56349">
    <property type="entry name" value="DNA breaking-rejoining enzymes"/>
    <property type="match status" value="1"/>
</dbReference>
<feature type="domain" description="Tyr recombinase" evidence="5">
    <location>
        <begin position="223"/>
        <end position="400"/>
    </location>
</feature>
<dbReference type="PROSITE" id="PS51898">
    <property type="entry name" value="TYR_RECOMBINASE"/>
    <property type="match status" value="1"/>
</dbReference>
<dbReference type="CDD" id="cd01185">
    <property type="entry name" value="INTN1_C_like"/>
    <property type="match status" value="1"/>
</dbReference>
<reference evidence="6 7" key="1">
    <citation type="submission" date="2021-03" db="EMBL/GenBank/DDBJ databases">
        <title>Muricauda lutimaris sp. nov. and Muricauda ruestringensis sp. nov, two marine members of the Flavobacteriaceae isolated from deep sea sediments of Western Pacific.</title>
        <authorList>
            <person name="Zhao S."/>
            <person name="Liu R."/>
        </authorList>
    </citation>
    <scope>NUCLEOTIDE SEQUENCE [LARGE SCALE GENOMIC DNA]</scope>
    <source>
        <strain evidence="6 7">BC31-1-A7</strain>
    </source>
</reference>
<dbReference type="PANTHER" id="PTHR30349">
    <property type="entry name" value="PHAGE INTEGRASE-RELATED"/>
    <property type="match status" value="1"/>
</dbReference>
<protein>
    <submittedName>
        <fullName evidence="6">Site-specific integrase</fullName>
    </submittedName>
</protein>
<dbReference type="InterPro" id="IPR002104">
    <property type="entry name" value="Integrase_catalytic"/>
</dbReference>
<dbReference type="InterPro" id="IPR025269">
    <property type="entry name" value="SAM-like_dom"/>
</dbReference>
<accession>A0ABS3GBE4</accession>
<feature type="region of interest" description="Disordered" evidence="4">
    <location>
        <begin position="407"/>
        <end position="428"/>
    </location>
</feature>
<keyword evidence="7" id="KW-1185">Reference proteome</keyword>